<dbReference type="Proteomes" id="UP000602198">
    <property type="component" value="Unassembled WGS sequence"/>
</dbReference>
<organism evidence="3 4">
    <name type="scientific">Nocardia acididurans</name>
    <dbReference type="NCBI Taxonomy" id="2802282"/>
    <lineage>
        <taxon>Bacteria</taxon>
        <taxon>Bacillati</taxon>
        <taxon>Actinomycetota</taxon>
        <taxon>Actinomycetes</taxon>
        <taxon>Mycobacteriales</taxon>
        <taxon>Nocardiaceae</taxon>
        <taxon>Nocardia</taxon>
    </lineage>
</organism>
<keyword evidence="2" id="KW-0812">Transmembrane</keyword>
<accession>A0ABS1MD19</accession>
<evidence type="ECO:0000313" key="3">
    <source>
        <dbReference type="EMBL" id="MBL1078553.1"/>
    </source>
</evidence>
<sequence>MPDTPRPNVTTPQPNTGGTPVSGAGLQLDPVATAPGGAVTASGTGCDPHAAVQISIGGTTVGNTTARADGGFDARLATGDTAIGHHQVTAACGRTLAAPLDIVLVSRVGGATTTATVLLFFLLIGGWFYGHRLVSHIPARRSR</sequence>
<name>A0ABS1MD19_9NOCA</name>
<dbReference type="RefSeq" id="WP_201954112.1">
    <property type="nucleotide sequence ID" value="NZ_JAERRJ010000012.1"/>
</dbReference>
<proteinExistence type="predicted"/>
<evidence type="ECO:0000256" key="2">
    <source>
        <dbReference type="SAM" id="Phobius"/>
    </source>
</evidence>
<feature type="transmembrane region" description="Helical" evidence="2">
    <location>
        <begin position="108"/>
        <end position="130"/>
    </location>
</feature>
<evidence type="ECO:0000256" key="1">
    <source>
        <dbReference type="SAM" id="MobiDB-lite"/>
    </source>
</evidence>
<feature type="region of interest" description="Disordered" evidence="1">
    <location>
        <begin position="1"/>
        <end position="26"/>
    </location>
</feature>
<feature type="compositionally biased region" description="Polar residues" evidence="1">
    <location>
        <begin position="7"/>
        <end position="19"/>
    </location>
</feature>
<evidence type="ECO:0008006" key="5">
    <source>
        <dbReference type="Google" id="ProtNLM"/>
    </source>
</evidence>
<keyword evidence="2" id="KW-0472">Membrane</keyword>
<keyword evidence="2" id="KW-1133">Transmembrane helix</keyword>
<dbReference type="EMBL" id="JAERRJ010000012">
    <property type="protein sequence ID" value="MBL1078553.1"/>
    <property type="molecule type" value="Genomic_DNA"/>
</dbReference>
<comment type="caution">
    <text evidence="3">The sequence shown here is derived from an EMBL/GenBank/DDBJ whole genome shotgun (WGS) entry which is preliminary data.</text>
</comment>
<reference evidence="3 4" key="1">
    <citation type="submission" date="2021-01" db="EMBL/GenBank/DDBJ databases">
        <title>WGS of actinomycetes isolated from Thailand.</title>
        <authorList>
            <person name="Thawai C."/>
        </authorList>
    </citation>
    <scope>NUCLEOTIDE SEQUENCE [LARGE SCALE GENOMIC DNA]</scope>
    <source>
        <strain evidence="3 4">LPG 2</strain>
    </source>
</reference>
<keyword evidence="4" id="KW-1185">Reference proteome</keyword>
<gene>
    <name evidence="3" type="ORF">JK358_29520</name>
</gene>
<protein>
    <recommendedName>
        <fullName evidence="5">Bacterial Ig domain-containing protein</fullName>
    </recommendedName>
</protein>
<evidence type="ECO:0000313" key="4">
    <source>
        <dbReference type="Proteomes" id="UP000602198"/>
    </source>
</evidence>